<dbReference type="EMBL" id="JAUSUB010000010">
    <property type="protein sequence ID" value="MDQ0270682.1"/>
    <property type="molecule type" value="Genomic_DNA"/>
</dbReference>
<organism evidence="1 2">
    <name type="scientific">Cytobacillus purgationiresistens</name>
    <dbReference type="NCBI Taxonomy" id="863449"/>
    <lineage>
        <taxon>Bacteria</taxon>
        <taxon>Bacillati</taxon>
        <taxon>Bacillota</taxon>
        <taxon>Bacilli</taxon>
        <taxon>Bacillales</taxon>
        <taxon>Bacillaceae</taxon>
        <taxon>Cytobacillus</taxon>
    </lineage>
</organism>
<sequence length="64" mass="7660">MNESMVNEILDKLKNDDISEYFVKKDDFLEFRKVIVNRKDFKHFRGIALRGGDVLYQYIETARS</sequence>
<proteinExistence type="predicted"/>
<reference evidence="1 2" key="1">
    <citation type="submission" date="2023-07" db="EMBL/GenBank/DDBJ databases">
        <title>Genomic Encyclopedia of Type Strains, Phase IV (KMG-IV): sequencing the most valuable type-strain genomes for metagenomic binning, comparative biology and taxonomic classification.</title>
        <authorList>
            <person name="Goeker M."/>
        </authorList>
    </citation>
    <scope>NUCLEOTIDE SEQUENCE [LARGE SCALE GENOMIC DNA]</scope>
    <source>
        <strain evidence="1 2">DSM 23494</strain>
    </source>
</reference>
<accession>A0ABU0AIT9</accession>
<keyword evidence="2" id="KW-1185">Reference proteome</keyword>
<gene>
    <name evidence="1" type="ORF">J2S17_002567</name>
</gene>
<comment type="caution">
    <text evidence="1">The sequence shown here is derived from an EMBL/GenBank/DDBJ whole genome shotgun (WGS) entry which is preliminary data.</text>
</comment>
<name>A0ABU0AIT9_9BACI</name>
<evidence type="ECO:0008006" key="3">
    <source>
        <dbReference type="Google" id="ProtNLM"/>
    </source>
</evidence>
<evidence type="ECO:0000313" key="2">
    <source>
        <dbReference type="Proteomes" id="UP001238088"/>
    </source>
</evidence>
<dbReference type="RefSeq" id="WP_307475305.1">
    <property type="nucleotide sequence ID" value="NZ_JAUSUB010000010.1"/>
</dbReference>
<dbReference type="Proteomes" id="UP001238088">
    <property type="component" value="Unassembled WGS sequence"/>
</dbReference>
<protein>
    <recommendedName>
        <fullName evidence="3">Abortive phage infection protein</fullName>
    </recommendedName>
</protein>
<evidence type="ECO:0000313" key="1">
    <source>
        <dbReference type="EMBL" id="MDQ0270682.1"/>
    </source>
</evidence>